<dbReference type="RefSeq" id="WP_077539558.1">
    <property type="nucleotide sequence ID" value="NZ_CP019633.1"/>
</dbReference>
<keyword evidence="2" id="KW-1185">Reference proteome</keyword>
<dbReference type="KEGG" id="pbu:L21SP3_00895"/>
<evidence type="ECO:0000313" key="1">
    <source>
        <dbReference type="EMBL" id="AQQ09097.1"/>
    </source>
</evidence>
<protein>
    <submittedName>
        <fullName evidence="1">Uncharacterized protein</fullName>
    </submittedName>
</protein>
<dbReference type="Proteomes" id="UP000188273">
    <property type="component" value="Chromosome"/>
</dbReference>
<proteinExistence type="predicted"/>
<evidence type="ECO:0000313" key="2">
    <source>
        <dbReference type="Proteomes" id="UP000188273"/>
    </source>
</evidence>
<organism evidence="1 2">
    <name type="scientific">Sedimentisphaera cyanobacteriorum</name>
    <dbReference type="NCBI Taxonomy" id="1940790"/>
    <lineage>
        <taxon>Bacteria</taxon>
        <taxon>Pseudomonadati</taxon>
        <taxon>Planctomycetota</taxon>
        <taxon>Phycisphaerae</taxon>
        <taxon>Sedimentisphaerales</taxon>
        <taxon>Sedimentisphaeraceae</taxon>
        <taxon>Sedimentisphaera</taxon>
    </lineage>
</organism>
<name>A0A1Q2HNS3_9BACT</name>
<reference evidence="2" key="1">
    <citation type="submission" date="2017-02" db="EMBL/GenBank/DDBJ databases">
        <title>Comparative genomics and description of representatives of a novel lineage of planctomycetes thriving in anoxic sediments.</title>
        <authorList>
            <person name="Spring S."/>
            <person name="Bunk B."/>
            <person name="Sproer C."/>
            <person name="Klenk H.-P."/>
        </authorList>
    </citation>
    <scope>NUCLEOTIDE SEQUENCE [LARGE SCALE GENOMIC DNA]</scope>
    <source>
        <strain evidence="2">L21-RPul-D3</strain>
    </source>
</reference>
<dbReference type="EMBL" id="CP019633">
    <property type="protein sequence ID" value="AQQ09097.1"/>
    <property type="molecule type" value="Genomic_DNA"/>
</dbReference>
<dbReference type="AlphaFoldDB" id="A0A1Q2HNS3"/>
<gene>
    <name evidence="1" type="ORF">L21SP3_00895</name>
</gene>
<sequence length="321" mass="35718">MKLPSIHTVSLLKARHSTVLFSAAIVCFMNLAAVFDKTGSNLEAGTRGAETSIESNKPAENSTGPILIMSYNNNKPIENPIASFMYFVPLISPTPVDNISSADNEQQVDIISHKIKKNSKFFEVTSKFEISGSGFHMNTFAPSEMIEENSDRLKKGKKLEKILDYIKLEGNGFGTIEARGRIEDSKPTVREVNLKFNKNGRRSPVTIGLYDVAPKDGEYKYENRTNEIVARVNTLSFEKNDQIPKMGITIASVAKKNKTAGFFGWIKGAIANLFIKPLKITKLGNTTMLDFGETLLHKKPAFTFPKADNIKERKQMDSSKQ</sequence>
<accession>A0A1Q2HNS3</accession>
<dbReference type="OrthoDB" id="3078307at2"/>